<dbReference type="SMART" id="SM00146">
    <property type="entry name" value="PI3Kc"/>
    <property type="match status" value="1"/>
</dbReference>
<dbReference type="InterPro" id="IPR000403">
    <property type="entry name" value="PI3/4_kinase_cat_dom"/>
</dbReference>
<dbReference type="GO" id="GO:0005634">
    <property type="term" value="C:nucleus"/>
    <property type="evidence" value="ECO:0007669"/>
    <property type="project" value="TreeGrafter"/>
</dbReference>
<dbReference type="PANTHER" id="PTHR11139:SF119">
    <property type="entry name" value="SERINE_THREONINE-PROTEIN KINASE SMG1"/>
    <property type="match status" value="1"/>
</dbReference>
<proteinExistence type="predicted"/>
<dbReference type="GO" id="GO:0031931">
    <property type="term" value="C:TORC1 complex"/>
    <property type="evidence" value="ECO:0007669"/>
    <property type="project" value="TreeGrafter"/>
</dbReference>
<accession>A0A0K0ECA2</accession>
<reference evidence="4" key="1">
    <citation type="submission" date="2015-08" db="UniProtKB">
        <authorList>
            <consortium name="WormBaseParasite"/>
        </authorList>
    </citation>
    <scope>IDENTIFICATION</scope>
</reference>
<dbReference type="InterPro" id="IPR011009">
    <property type="entry name" value="Kinase-like_dom_sf"/>
</dbReference>
<dbReference type="InterPro" id="IPR003152">
    <property type="entry name" value="FATC_dom"/>
</dbReference>
<dbReference type="GO" id="GO:0005737">
    <property type="term" value="C:cytoplasm"/>
    <property type="evidence" value="ECO:0007669"/>
    <property type="project" value="TreeGrafter"/>
</dbReference>
<dbReference type="PROSITE" id="PS51190">
    <property type="entry name" value="FATC"/>
    <property type="match status" value="1"/>
</dbReference>
<name>A0A0K0ECA2_STRER</name>
<protein>
    <submittedName>
        <fullName evidence="4">Non-specific serine/threonine protein kinase</fullName>
    </submittedName>
</protein>
<dbReference type="SUPFAM" id="SSF56112">
    <property type="entry name" value="Protein kinase-like (PK-like)"/>
    <property type="match status" value="1"/>
</dbReference>
<organism evidence="4">
    <name type="scientific">Strongyloides stercoralis</name>
    <name type="common">Threadworm</name>
    <dbReference type="NCBI Taxonomy" id="6248"/>
    <lineage>
        <taxon>Eukaryota</taxon>
        <taxon>Metazoa</taxon>
        <taxon>Ecdysozoa</taxon>
        <taxon>Nematoda</taxon>
        <taxon>Chromadorea</taxon>
        <taxon>Rhabditida</taxon>
        <taxon>Tylenchina</taxon>
        <taxon>Panagrolaimomorpha</taxon>
        <taxon>Strongyloidoidea</taxon>
        <taxon>Strongyloididae</taxon>
        <taxon>Strongyloides</taxon>
    </lineage>
</organism>
<dbReference type="PANTHER" id="PTHR11139">
    <property type="entry name" value="ATAXIA TELANGIECTASIA MUTATED ATM -RELATED"/>
    <property type="match status" value="1"/>
</dbReference>
<dbReference type="SMART" id="SM01343">
    <property type="entry name" value="FATC"/>
    <property type="match status" value="1"/>
</dbReference>
<dbReference type="Pfam" id="PF00454">
    <property type="entry name" value="PI3_PI4_kinase"/>
    <property type="match status" value="1"/>
</dbReference>
<dbReference type="InterPro" id="IPR036940">
    <property type="entry name" value="PI3/4_kinase_cat_sf"/>
</dbReference>
<dbReference type="WBParaSite" id="TCONS_00009314.p1">
    <property type="protein sequence ID" value="TCONS_00009314.p1"/>
    <property type="gene ID" value="XLOC_007143"/>
</dbReference>
<dbReference type="Gene3D" id="3.30.1010.10">
    <property type="entry name" value="Phosphatidylinositol 3-kinase Catalytic Subunit, Chain A, domain 4"/>
    <property type="match status" value="1"/>
</dbReference>
<dbReference type="GO" id="GO:0031932">
    <property type="term" value="C:TORC2 complex"/>
    <property type="evidence" value="ECO:0007669"/>
    <property type="project" value="TreeGrafter"/>
</dbReference>
<dbReference type="Gene3D" id="1.10.1070.11">
    <property type="entry name" value="Phosphatidylinositol 3-/4-kinase, catalytic domain"/>
    <property type="match status" value="1"/>
</dbReference>
<dbReference type="GO" id="GO:0004674">
    <property type="term" value="F:protein serine/threonine kinase activity"/>
    <property type="evidence" value="ECO:0007669"/>
    <property type="project" value="TreeGrafter"/>
</dbReference>
<dbReference type="PROSITE" id="PS50290">
    <property type="entry name" value="PI3_4_KINASE_3"/>
    <property type="match status" value="1"/>
</dbReference>
<dbReference type="STRING" id="6248.A0A0K0ECA2"/>
<dbReference type="InterPro" id="IPR050517">
    <property type="entry name" value="DDR_Repair_Kinase"/>
</dbReference>
<dbReference type="GO" id="GO:0031929">
    <property type="term" value="P:TOR signaling"/>
    <property type="evidence" value="ECO:0007669"/>
    <property type="project" value="TreeGrafter"/>
</dbReference>
<sequence length="2485" mass="292988">MDNDDDKDINYEFNLTNDFSSLNDIINDVIKDDLVTTHPKVKSLVKNIRKITNLAEQFPKWIEMCYELIKTDLFYSSRIMGERCYRKIYNQFFKIASMDDIKDWCSFISDNIDNLQKNEEILNTCIKVLNEQKIDGNNLEDVNNRFKSVLEIFQNDDYALSRNTFLKYLRLLNHLTIIFQKKTGSIKGLALWETSDTFNFLISYAMDYTEDNEIQETFDASLHFFKNYWKSDQESITHLGITIYNDMIAYMNSLNEGQSLGPVNCLFKVICRIVEAYNENSIKIFYDNIIESKKIIKEMDLLRNNECLLKIFLLLDCTKEILNEEKRFKIMSSFFDCLNEPTGEVLICILDVRNFLPDIKVIEYLSKLTEDYVLFNMWNRDKFIFKKSMEIMSDIINNVEKPSSTLLYKEITKKISNLLLILQKNDVDKSICEETEKNIICFLRILEKLFTKKHNIMVFMSYQPSFFNFLFQNLTIPWKNIKKLSKEFVFYIVTLQKDFSYLYDHYISNYVWEEESGNSSILQLSPSSNYFSTILSTLTNYCNNFHSMGYDSIYCVIRWIMKIFCDHDMIVKKNFNQLIFKKFRFYLSSNLLILVSTFDFDRYFGDKAYFYKYGPYTQEEESLAVNLINGAQLLLEKCQWHLNNYGMTRLQKLFLQIIRKCDHSQFIYLMKIVPSTFILSFSLSRGYLPPEQKFTNSTCFITTREDFIRIMDFIYKKIDMGINFQRDIFLKWVERPMDLFDVDCFGIKYSMEYWNLICVGIAMYLYNEKFITPVGCMWKTLLFMEETSTVLLTEINESLCIESNDGDDFINYKLELQEEMIEKAKKIDINGENTGNNFNVDYEYSFEYEGMDLIYNDRKPLYEETILRFSLWIKIIFNVLTCFEVSPKDVTESKDDDKVVKRNIFIRENEYELRKAFHRITIPIIKIAYRIGHYGTCLKLSESIIRLADPRDFYDLKKIEIHEDVRNKINEILPIMVMSYLKTSSSQSLKGIKKYFETTFGFSNLHWIDDIDNIIQGKLEKGLTNLEIKKNIFYQNYINEMINEFTGVLNYYKDDKKIKKEHCFEVEDDKKNDINYRKRKEKIRKKNKSDKLVSLLNNWDFIPKEPVDDKNIVYDIKKFINIIEGNVLATYECFIDLRNVALKKYNKILWKSSELSQTIGHYALTLQSNSRLFSSAYCSHLIIEDVKKRLTLRLNKVPFSEDIELPLKLVNSKVLKENLLSSPIECLEIGKKLSWWFNHCGHYIHASISSSFYLDVAKMAIKTDNEYLAKEQLNLFKKTFSKINKYEYPLENFNGSLTSIDYDIKFKDKEINFKHFNQITKTISLFMEHIFEKSLLQRVGITNVDFIEREINQLSIIPECNNKVIYYKKQLDHQLKMYSLSKGIIKMGNIIVNSSENMQKFSEALSDSTTTSMIYKLVKPYIKNYHLMVEYTDIATNIFYPAFLTLSTRFSPTFAKPYLLLAEYTFNKGTNGLSDKLPVTFNEESQLKQHLKFMLEYFNEDDFNKLFNIVLSTNTTISLRINIISFIKQFPLYRSEAEIFADNIMNDVSFITLFSKICTRQVKYFSISIKAYEQYLSLYNTSYISSDIIRSVLNIHKMIILCPPIISRLVSSMLKKVNEDIWKNILPQLFPRLSHPNRFVRECIYNILESVAKTSPHVLVFPIVVAKNNVRDEDMYFNTLNKAKFNSINSVSKEKEKLFIAEYCTRLSNFIEEKYPGLIGSVTKFVDETKKINMLIDDKWVHVLSKCESEIKKKLSAYCNYLKKGSDNRIPPNERMTIGKEKYKILTNIIYQALNDLYDITFNKKFESEYEENFVTNYGKIIKEAFEKYNLLKNESDPFRAYIPFQDLLKYLCHLKNVKQQKLNLKDLNENLYNMEKGIVPLPGQDMKRYSDPSFVSIEKISSVFTVIQSLTRPKKVEFYGNDGSSHFYLVKGYEDMHLDERLQQILRICNQILDNKKYKNPGDLDYPYRAKNYSVTPIGARSGLIKYVGEADQMFTPYYNWLQKNKDKFDGEVSDDVNASKKARQFFIEKVKKYLNCNNDKITDINEFRLKENIEAFVKAFNDISDIVPKNTLTNKIQKVVVDGDHWYHVTKTYTRSVAVMSMIGWLFGVGDRHLSNIMIIYLTGEILHIDFNVCFGKLKNLKCPEKVPFRMTRSMVDVMGPMKTEGIFKESCKHVLKCIKENYDILYNILETYAYDPLADWSSVSEVKNQGESLPLDIMFAIYGRSVFEPKELVERSFGLFKVKVMEILLIINDYEKMVHDAVNELVDIYKNENQFKKSWNSDTFTNQINSYKLHNIQKLLESFSSNIQGPLTALSVYNNQFNELEKLLYHELIPKVKKTCMLVIPQDYNYELNCERIKILNEIKELSENSIKMIKELSTIKVVFNEENMYSLKRDSRHCDVSLQMKNECAVSIINDVKSRFNKLFYDNIKENEILINENNIMKLEKNDIVEERLEKLVSDLINEATDINNLAIMFEGWAAWV</sequence>
<keyword evidence="3" id="KW-1185">Reference proteome</keyword>
<evidence type="ECO:0000259" key="1">
    <source>
        <dbReference type="PROSITE" id="PS50290"/>
    </source>
</evidence>
<evidence type="ECO:0000313" key="4">
    <source>
        <dbReference type="WBParaSite" id="SSTP_0000711900.1"/>
    </source>
</evidence>
<evidence type="ECO:0000259" key="2">
    <source>
        <dbReference type="PROSITE" id="PS51190"/>
    </source>
</evidence>
<dbReference type="GO" id="GO:0016242">
    <property type="term" value="P:negative regulation of macroautophagy"/>
    <property type="evidence" value="ECO:0007669"/>
    <property type="project" value="TreeGrafter"/>
</dbReference>
<feature type="domain" description="FATC" evidence="2">
    <location>
        <begin position="2449"/>
        <end position="2485"/>
    </location>
</feature>
<dbReference type="Proteomes" id="UP000035681">
    <property type="component" value="Unplaced"/>
</dbReference>
<feature type="domain" description="PI3K/PI4K catalytic" evidence="1">
    <location>
        <begin position="1901"/>
        <end position="2255"/>
    </location>
</feature>
<dbReference type="WBParaSite" id="SSTP_0000711900.1">
    <property type="protein sequence ID" value="SSTP_0000711900.1"/>
    <property type="gene ID" value="SSTP_0000711900"/>
</dbReference>
<dbReference type="Pfam" id="PF02260">
    <property type="entry name" value="FATC"/>
    <property type="match status" value="1"/>
</dbReference>
<evidence type="ECO:0000313" key="3">
    <source>
        <dbReference type="Proteomes" id="UP000035681"/>
    </source>
</evidence>
<dbReference type="AlphaFoldDB" id="A0A0K0ECA2"/>